<organism evidence="2 3">
    <name type="scientific">Crucibulum laeve</name>
    <dbReference type="NCBI Taxonomy" id="68775"/>
    <lineage>
        <taxon>Eukaryota</taxon>
        <taxon>Fungi</taxon>
        <taxon>Dikarya</taxon>
        <taxon>Basidiomycota</taxon>
        <taxon>Agaricomycotina</taxon>
        <taxon>Agaricomycetes</taxon>
        <taxon>Agaricomycetidae</taxon>
        <taxon>Agaricales</taxon>
        <taxon>Agaricineae</taxon>
        <taxon>Nidulariaceae</taxon>
        <taxon>Crucibulum</taxon>
    </lineage>
</organism>
<proteinExistence type="predicted"/>
<dbReference type="Proteomes" id="UP000308652">
    <property type="component" value="Unassembled WGS sequence"/>
</dbReference>
<evidence type="ECO:0000313" key="2">
    <source>
        <dbReference type="EMBL" id="TFK43093.1"/>
    </source>
</evidence>
<evidence type="ECO:0008006" key="4">
    <source>
        <dbReference type="Google" id="ProtNLM"/>
    </source>
</evidence>
<dbReference type="OrthoDB" id="3030369at2759"/>
<protein>
    <recommendedName>
        <fullName evidence="4">Extracellular membrane protein CFEM domain-containing protein</fullName>
    </recommendedName>
</protein>
<sequence>MVSPIKFSFISVLATLNLAGATLHGVYMRNDPGVGHVLEARQAMAIPNVPPQCASLCNTVNTELAPPGCTVAECCTASFERAYFNCLTCFVQAANSTSIPDALSIGQGIMDGFVQVCAARGAAVPSLTLTAGAPSASTSGGNQVSSTSGRSAASSVASSAASALSSLSSQITITGSAPSLPSASSQISVTSASSAGSVSGTLSASTASTSPTSNSAVKMKSDYLVMLGFTVLGMIGVTEL</sequence>
<dbReference type="EMBL" id="ML213591">
    <property type="protein sequence ID" value="TFK43093.1"/>
    <property type="molecule type" value="Genomic_DNA"/>
</dbReference>
<dbReference type="AlphaFoldDB" id="A0A5C3MEN8"/>
<keyword evidence="1" id="KW-0732">Signal</keyword>
<reference evidence="2 3" key="1">
    <citation type="journal article" date="2019" name="Nat. Ecol. Evol.">
        <title>Megaphylogeny resolves global patterns of mushroom evolution.</title>
        <authorList>
            <person name="Varga T."/>
            <person name="Krizsan K."/>
            <person name="Foldi C."/>
            <person name="Dima B."/>
            <person name="Sanchez-Garcia M."/>
            <person name="Sanchez-Ramirez S."/>
            <person name="Szollosi G.J."/>
            <person name="Szarkandi J.G."/>
            <person name="Papp V."/>
            <person name="Albert L."/>
            <person name="Andreopoulos W."/>
            <person name="Angelini C."/>
            <person name="Antonin V."/>
            <person name="Barry K.W."/>
            <person name="Bougher N.L."/>
            <person name="Buchanan P."/>
            <person name="Buyck B."/>
            <person name="Bense V."/>
            <person name="Catcheside P."/>
            <person name="Chovatia M."/>
            <person name="Cooper J."/>
            <person name="Damon W."/>
            <person name="Desjardin D."/>
            <person name="Finy P."/>
            <person name="Geml J."/>
            <person name="Haridas S."/>
            <person name="Hughes K."/>
            <person name="Justo A."/>
            <person name="Karasinski D."/>
            <person name="Kautmanova I."/>
            <person name="Kiss B."/>
            <person name="Kocsube S."/>
            <person name="Kotiranta H."/>
            <person name="LaButti K.M."/>
            <person name="Lechner B.E."/>
            <person name="Liimatainen K."/>
            <person name="Lipzen A."/>
            <person name="Lukacs Z."/>
            <person name="Mihaltcheva S."/>
            <person name="Morgado L.N."/>
            <person name="Niskanen T."/>
            <person name="Noordeloos M.E."/>
            <person name="Ohm R.A."/>
            <person name="Ortiz-Santana B."/>
            <person name="Ovrebo C."/>
            <person name="Racz N."/>
            <person name="Riley R."/>
            <person name="Savchenko A."/>
            <person name="Shiryaev A."/>
            <person name="Soop K."/>
            <person name="Spirin V."/>
            <person name="Szebenyi C."/>
            <person name="Tomsovsky M."/>
            <person name="Tulloss R.E."/>
            <person name="Uehling J."/>
            <person name="Grigoriev I.V."/>
            <person name="Vagvolgyi C."/>
            <person name="Papp T."/>
            <person name="Martin F.M."/>
            <person name="Miettinen O."/>
            <person name="Hibbett D.S."/>
            <person name="Nagy L.G."/>
        </authorList>
    </citation>
    <scope>NUCLEOTIDE SEQUENCE [LARGE SCALE GENOMIC DNA]</scope>
    <source>
        <strain evidence="2 3">CBS 166.37</strain>
    </source>
</reference>
<evidence type="ECO:0000256" key="1">
    <source>
        <dbReference type="SAM" id="SignalP"/>
    </source>
</evidence>
<feature type="chain" id="PRO_5023071655" description="Extracellular membrane protein CFEM domain-containing protein" evidence="1">
    <location>
        <begin position="29"/>
        <end position="240"/>
    </location>
</feature>
<evidence type="ECO:0000313" key="3">
    <source>
        <dbReference type="Proteomes" id="UP000308652"/>
    </source>
</evidence>
<accession>A0A5C3MEN8</accession>
<keyword evidence="3" id="KW-1185">Reference proteome</keyword>
<name>A0A5C3MEN8_9AGAR</name>
<feature type="signal peptide" evidence="1">
    <location>
        <begin position="1"/>
        <end position="28"/>
    </location>
</feature>
<gene>
    <name evidence="2" type="ORF">BDQ12DRAFT_718335</name>
</gene>